<evidence type="ECO:0000313" key="12">
    <source>
        <dbReference type="EMBL" id="GAA3615737.1"/>
    </source>
</evidence>
<dbReference type="Gene3D" id="3.40.50.740">
    <property type="match status" value="2"/>
</dbReference>
<dbReference type="InterPro" id="IPR006657">
    <property type="entry name" value="MoPterin_dinucl-bd_dom"/>
</dbReference>
<keyword evidence="3" id="KW-0001">2Fe-2S</keyword>
<organism evidence="12 13">
    <name type="scientific">Kineosporia mesophila</name>
    <dbReference type="NCBI Taxonomy" id="566012"/>
    <lineage>
        <taxon>Bacteria</taxon>
        <taxon>Bacillati</taxon>
        <taxon>Actinomycetota</taxon>
        <taxon>Actinomycetes</taxon>
        <taxon>Kineosporiales</taxon>
        <taxon>Kineosporiaceae</taxon>
        <taxon>Kineosporia</taxon>
    </lineage>
</organism>
<dbReference type="RefSeq" id="WP_231482886.1">
    <property type="nucleotide sequence ID" value="NZ_BAAAZO010000006.1"/>
</dbReference>
<dbReference type="InterPro" id="IPR054351">
    <property type="entry name" value="NADH_UbQ_OxRdtase_ferredoxin"/>
</dbReference>
<dbReference type="PROSITE" id="PS51839">
    <property type="entry name" value="4FE4S_HC3"/>
    <property type="match status" value="1"/>
</dbReference>
<dbReference type="Pfam" id="PF13510">
    <property type="entry name" value="Fer2_4"/>
    <property type="match status" value="1"/>
</dbReference>
<dbReference type="PROSITE" id="PS00641">
    <property type="entry name" value="COMPLEX1_75K_1"/>
    <property type="match status" value="1"/>
</dbReference>
<name>A0ABP6ZUU0_9ACTN</name>
<dbReference type="InterPro" id="IPR050123">
    <property type="entry name" value="Prok_molybdopt-oxidoreductase"/>
</dbReference>
<feature type="domain" description="4Fe-4S Mo/W bis-MGD-type" evidence="10">
    <location>
        <begin position="304"/>
        <end position="360"/>
    </location>
</feature>
<dbReference type="CDD" id="cd02788">
    <property type="entry name" value="MopB_CT_NDH-1_NuoG2-N7"/>
    <property type="match status" value="1"/>
</dbReference>
<dbReference type="InterPro" id="IPR009010">
    <property type="entry name" value="Asp_de-COase-like_dom_sf"/>
</dbReference>
<dbReference type="CDD" id="cd00207">
    <property type="entry name" value="fer2"/>
    <property type="match status" value="1"/>
</dbReference>
<comment type="cofactor">
    <cofactor evidence="7">
        <name>[2Fe-2S] cluster</name>
        <dbReference type="ChEBI" id="CHEBI:190135"/>
    </cofactor>
</comment>
<comment type="cofactor">
    <cofactor evidence="1">
        <name>[4Fe-4S] cluster</name>
        <dbReference type="ChEBI" id="CHEBI:49883"/>
    </cofactor>
</comment>
<evidence type="ECO:0000259" key="9">
    <source>
        <dbReference type="PROSITE" id="PS51085"/>
    </source>
</evidence>
<dbReference type="Gene3D" id="3.10.20.740">
    <property type="match status" value="1"/>
</dbReference>
<dbReference type="PROSITE" id="PS51669">
    <property type="entry name" value="4FE4S_MOW_BIS_MGD"/>
    <property type="match status" value="1"/>
</dbReference>
<dbReference type="Gene3D" id="2.40.40.20">
    <property type="match status" value="1"/>
</dbReference>
<dbReference type="Gene3D" id="3.30.70.20">
    <property type="match status" value="1"/>
</dbReference>
<dbReference type="InterPro" id="IPR000283">
    <property type="entry name" value="NADH_UbQ_OxRdtase_75kDa_su_CS"/>
</dbReference>
<protein>
    <submittedName>
        <fullName evidence="12">NADH-quinone oxidoreductase subunit G</fullName>
    </submittedName>
</protein>
<dbReference type="Pfam" id="PF04879">
    <property type="entry name" value="Molybdop_Fe4S4"/>
    <property type="match status" value="1"/>
</dbReference>
<feature type="domain" description="2Fe-2S ferredoxin-type" evidence="9">
    <location>
        <begin position="12"/>
        <end position="99"/>
    </location>
</feature>
<dbReference type="InterPro" id="IPR036010">
    <property type="entry name" value="2Fe-2S_ferredoxin-like_sf"/>
</dbReference>
<evidence type="ECO:0000259" key="11">
    <source>
        <dbReference type="PROSITE" id="PS51839"/>
    </source>
</evidence>
<feature type="domain" description="4Fe-4S His(Cys)3-ligated-type" evidence="11">
    <location>
        <begin position="101"/>
        <end position="140"/>
    </location>
</feature>
<dbReference type="Gene3D" id="2.20.25.90">
    <property type="entry name" value="ADC-like domains"/>
    <property type="match status" value="1"/>
</dbReference>
<dbReference type="InterPro" id="IPR001041">
    <property type="entry name" value="2Fe-2S_ferredoxin-type"/>
</dbReference>
<dbReference type="Pfam" id="PF22117">
    <property type="entry name" value="Fer4_Nqo3"/>
    <property type="match status" value="1"/>
</dbReference>
<keyword evidence="13" id="KW-1185">Reference proteome</keyword>
<evidence type="ECO:0000256" key="5">
    <source>
        <dbReference type="ARBA" id="ARBA00023004"/>
    </source>
</evidence>
<dbReference type="PANTHER" id="PTHR43105">
    <property type="entry name" value="RESPIRATORY NITRATE REDUCTASE"/>
    <property type="match status" value="1"/>
</dbReference>
<evidence type="ECO:0000256" key="6">
    <source>
        <dbReference type="ARBA" id="ARBA00023014"/>
    </source>
</evidence>
<evidence type="ECO:0000256" key="2">
    <source>
        <dbReference type="ARBA" id="ARBA00022485"/>
    </source>
</evidence>
<gene>
    <name evidence="12" type="ORF">GCM10022223_35010</name>
</gene>
<keyword evidence="5" id="KW-0408">Iron</keyword>
<comment type="caution">
    <text evidence="12">The sequence shown here is derived from an EMBL/GenBank/DDBJ whole genome shotgun (WGS) entry which is preliminary data.</text>
</comment>
<feature type="region of interest" description="Disordered" evidence="8">
    <location>
        <begin position="221"/>
        <end position="251"/>
    </location>
</feature>
<dbReference type="Proteomes" id="UP001501074">
    <property type="component" value="Unassembled WGS sequence"/>
</dbReference>
<dbReference type="SUPFAM" id="SSF53706">
    <property type="entry name" value="Formate dehydrogenase/DMSO reductase, domains 1-3"/>
    <property type="match status" value="1"/>
</dbReference>
<dbReference type="InterPro" id="IPR019574">
    <property type="entry name" value="NADH_UbQ_OxRdtase_Gsu_4Fe4S-bd"/>
</dbReference>
<dbReference type="SUPFAM" id="SSF50692">
    <property type="entry name" value="ADC-like"/>
    <property type="match status" value="1"/>
</dbReference>
<dbReference type="PROSITE" id="PS00642">
    <property type="entry name" value="COMPLEX1_75K_2"/>
    <property type="match status" value="1"/>
</dbReference>
<dbReference type="SMART" id="SM00926">
    <property type="entry name" value="Molybdop_Fe4S4"/>
    <property type="match status" value="1"/>
</dbReference>
<proteinExistence type="predicted"/>
<evidence type="ECO:0000256" key="3">
    <source>
        <dbReference type="ARBA" id="ARBA00022714"/>
    </source>
</evidence>
<accession>A0ABP6ZUU0</accession>
<dbReference type="PROSITE" id="PS51085">
    <property type="entry name" value="2FE2S_FER_2"/>
    <property type="match status" value="1"/>
</dbReference>
<dbReference type="SUPFAM" id="SSF54862">
    <property type="entry name" value="4Fe-4S ferredoxins"/>
    <property type="match status" value="1"/>
</dbReference>
<keyword evidence="4" id="KW-0479">Metal-binding</keyword>
<dbReference type="PANTHER" id="PTHR43105:SF12">
    <property type="entry name" value="NADH-QUINONE OXIDOREDUCTASE SUBUNIT G"/>
    <property type="match status" value="1"/>
</dbReference>
<dbReference type="Pfam" id="PF00384">
    <property type="entry name" value="Molybdopterin"/>
    <property type="match status" value="1"/>
</dbReference>
<evidence type="ECO:0000256" key="4">
    <source>
        <dbReference type="ARBA" id="ARBA00022723"/>
    </source>
</evidence>
<evidence type="ECO:0000256" key="8">
    <source>
        <dbReference type="SAM" id="MobiDB-lite"/>
    </source>
</evidence>
<dbReference type="Gene3D" id="3.40.228.10">
    <property type="entry name" value="Dimethylsulfoxide Reductase, domain 2"/>
    <property type="match status" value="1"/>
</dbReference>
<dbReference type="SUPFAM" id="SSF54292">
    <property type="entry name" value="2Fe-2S ferredoxin-like"/>
    <property type="match status" value="1"/>
</dbReference>
<keyword evidence="6" id="KW-0411">Iron-sulfur</keyword>
<evidence type="ECO:0000259" key="10">
    <source>
        <dbReference type="PROSITE" id="PS51669"/>
    </source>
</evidence>
<feature type="compositionally biased region" description="Basic and acidic residues" evidence="8">
    <location>
        <begin position="237"/>
        <end position="249"/>
    </location>
</feature>
<evidence type="ECO:0000313" key="13">
    <source>
        <dbReference type="Proteomes" id="UP001501074"/>
    </source>
</evidence>
<sequence>MTVTEPSKTAVDLVTLTIDGIEVSVPKGTLLIRAAEELGIAIPRFCDHPLLAPAGACRQCLVEVAMPDREGNVRPMPKPQASCTMTATPGMVVKTQLTSPVSEKAQRGVMELLLINHPLDCPVCDKGGECPLQNQALANGQGESRFTEVKRTFPKPIRISTQVLLDRERCILCQRCTRFSKEIAGDPFIDLQMRGAHQQIGTFSPGVLDFHVDLPYPVVRTSEELEPTVESQTQGSTKDESRGASHDHVTGTYAADGIATRGEAMLDESGQPFASYFSGNTIQICPVGALTGAAYRFRARPFDLVSSKGVCEHCAGGCALRVDHRRGKVARRLAAEDSAVNEEWNCDKGRWAFTWSTGADRLTHPLVRDPETGELEPVSWPYALEVAAKGLLKAREAGGVGVLPGGRLTVGDAYAYAKFARVVLRTNDIDFRSRAHSAEEEAFLSHAVAGTGLGVTYAALEAAPSVLLAGLEAEEEAASVFLRLRKSVLKGSKKVYSIAPWASRGLIKLSGSLLQTVPGQEATALGSAAAAEAVAEPGSIILLGPRLTESPGAYQAALALAASSGARLAWVPRRAGERGAVEAGALPGLLPGGRPVSDPAARVDMAAAWDVESLPSQPGRDATRIVDAAAAGVLAGLLVGGVDPDDMPDPAAARAALETASFVVSLEVRASAVTAYADVVLPVAPPAEKGGTYLNWEGRHREFPQALTSDALSDGEVLDSLASEVGVWIGLRGELSGTAELASLGRWEGAKADRPEHHTVPVAGTTVLSTWSMLLDRGRLQDGEPYLAGTAHRAVARMSPATAAQLGVQKGISSNVTVFNDRGEITLPLALTPMPDGVVWLPSNSPGSPVRSKLAAGNGDAVSVRLAGDQLMGA</sequence>
<dbReference type="InterPro" id="IPR006656">
    <property type="entry name" value="Mopterin_OxRdtase"/>
</dbReference>
<dbReference type="NCBIfam" id="NF005895">
    <property type="entry name" value="PRK07860.1"/>
    <property type="match status" value="1"/>
</dbReference>
<evidence type="ECO:0000256" key="7">
    <source>
        <dbReference type="ARBA" id="ARBA00034078"/>
    </source>
</evidence>
<dbReference type="Pfam" id="PF10588">
    <property type="entry name" value="NADH-G_4Fe-4S_3"/>
    <property type="match status" value="1"/>
</dbReference>
<dbReference type="Pfam" id="PF01568">
    <property type="entry name" value="Molydop_binding"/>
    <property type="match status" value="1"/>
</dbReference>
<dbReference type="InterPro" id="IPR006963">
    <property type="entry name" value="Mopterin_OxRdtase_4Fe-4S_dom"/>
</dbReference>
<keyword evidence="2" id="KW-0004">4Fe-4S</keyword>
<dbReference type="SMART" id="SM00929">
    <property type="entry name" value="NADH-G_4Fe-4S_3"/>
    <property type="match status" value="1"/>
</dbReference>
<reference evidence="13" key="1">
    <citation type="journal article" date="2019" name="Int. J. Syst. Evol. Microbiol.">
        <title>The Global Catalogue of Microorganisms (GCM) 10K type strain sequencing project: providing services to taxonomists for standard genome sequencing and annotation.</title>
        <authorList>
            <consortium name="The Broad Institute Genomics Platform"/>
            <consortium name="The Broad Institute Genome Sequencing Center for Infectious Disease"/>
            <person name="Wu L."/>
            <person name="Ma J."/>
        </authorList>
    </citation>
    <scope>NUCLEOTIDE SEQUENCE [LARGE SCALE GENOMIC DNA]</scope>
    <source>
        <strain evidence="13">JCM 16902</strain>
    </source>
</reference>
<evidence type="ECO:0000256" key="1">
    <source>
        <dbReference type="ARBA" id="ARBA00001966"/>
    </source>
</evidence>
<dbReference type="PROSITE" id="PS00643">
    <property type="entry name" value="COMPLEX1_75K_3"/>
    <property type="match status" value="1"/>
</dbReference>
<dbReference type="EMBL" id="BAAAZO010000006">
    <property type="protein sequence ID" value="GAA3615737.1"/>
    <property type="molecule type" value="Genomic_DNA"/>
</dbReference>